<proteinExistence type="predicted"/>
<dbReference type="CDD" id="cd01948">
    <property type="entry name" value="EAL"/>
    <property type="match status" value="1"/>
</dbReference>
<protein>
    <submittedName>
        <fullName evidence="5">EAL domain-containing protein</fullName>
    </submittedName>
</protein>
<dbReference type="CDD" id="cd01949">
    <property type="entry name" value="GGDEF"/>
    <property type="match status" value="1"/>
</dbReference>
<dbReference type="PANTHER" id="PTHR44757">
    <property type="entry name" value="DIGUANYLATE CYCLASE DGCP"/>
    <property type="match status" value="1"/>
</dbReference>
<dbReference type="Proteomes" id="UP001240150">
    <property type="component" value="Chromosome"/>
</dbReference>
<dbReference type="EMBL" id="CP126980">
    <property type="protein sequence ID" value="WIM93023.1"/>
    <property type="molecule type" value="Genomic_DNA"/>
</dbReference>
<dbReference type="PROSITE" id="PS50887">
    <property type="entry name" value="GGDEF"/>
    <property type="match status" value="1"/>
</dbReference>
<feature type="transmembrane region" description="Helical" evidence="2">
    <location>
        <begin position="49"/>
        <end position="67"/>
    </location>
</feature>
<dbReference type="InterPro" id="IPR043128">
    <property type="entry name" value="Rev_trsase/Diguanyl_cyclase"/>
</dbReference>
<feature type="region of interest" description="Disordered" evidence="1">
    <location>
        <begin position="1"/>
        <end position="40"/>
    </location>
</feature>
<dbReference type="Pfam" id="PF00563">
    <property type="entry name" value="EAL"/>
    <property type="match status" value="1"/>
</dbReference>
<keyword evidence="2" id="KW-1133">Transmembrane helix</keyword>
<keyword evidence="6" id="KW-1185">Reference proteome</keyword>
<dbReference type="InterPro" id="IPR001633">
    <property type="entry name" value="EAL_dom"/>
</dbReference>
<organism evidence="5 6">
    <name type="scientific">Actinoplanes oblitus</name>
    <dbReference type="NCBI Taxonomy" id="3040509"/>
    <lineage>
        <taxon>Bacteria</taxon>
        <taxon>Bacillati</taxon>
        <taxon>Actinomycetota</taxon>
        <taxon>Actinomycetes</taxon>
        <taxon>Micromonosporales</taxon>
        <taxon>Micromonosporaceae</taxon>
        <taxon>Actinoplanes</taxon>
    </lineage>
</organism>
<dbReference type="NCBIfam" id="TIGR00254">
    <property type="entry name" value="GGDEF"/>
    <property type="match status" value="1"/>
</dbReference>
<dbReference type="Gene3D" id="3.30.70.270">
    <property type="match status" value="1"/>
</dbReference>
<dbReference type="SUPFAM" id="SSF141868">
    <property type="entry name" value="EAL domain-like"/>
    <property type="match status" value="1"/>
</dbReference>
<dbReference type="PANTHER" id="PTHR44757:SF2">
    <property type="entry name" value="BIOFILM ARCHITECTURE MAINTENANCE PROTEIN MBAA"/>
    <property type="match status" value="1"/>
</dbReference>
<dbReference type="InterPro" id="IPR029787">
    <property type="entry name" value="Nucleotide_cyclase"/>
</dbReference>
<feature type="domain" description="EAL" evidence="3">
    <location>
        <begin position="414"/>
        <end position="667"/>
    </location>
</feature>
<evidence type="ECO:0000256" key="2">
    <source>
        <dbReference type="SAM" id="Phobius"/>
    </source>
</evidence>
<dbReference type="InterPro" id="IPR052155">
    <property type="entry name" value="Biofilm_reg_signaling"/>
</dbReference>
<dbReference type="InterPro" id="IPR000160">
    <property type="entry name" value="GGDEF_dom"/>
</dbReference>
<evidence type="ECO:0000259" key="4">
    <source>
        <dbReference type="PROSITE" id="PS50887"/>
    </source>
</evidence>
<keyword evidence="2" id="KW-0812">Transmembrane</keyword>
<dbReference type="Pfam" id="PF00990">
    <property type="entry name" value="GGDEF"/>
    <property type="match status" value="1"/>
</dbReference>
<gene>
    <name evidence="5" type="ORF">ACTOB_004988</name>
</gene>
<accession>A0ABY8W5Q7</accession>
<dbReference type="PROSITE" id="PS50883">
    <property type="entry name" value="EAL"/>
    <property type="match status" value="1"/>
</dbReference>
<dbReference type="SUPFAM" id="SSF55073">
    <property type="entry name" value="Nucleotide cyclase"/>
    <property type="match status" value="1"/>
</dbReference>
<evidence type="ECO:0000313" key="6">
    <source>
        <dbReference type="Proteomes" id="UP001240150"/>
    </source>
</evidence>
<evidence type="ECO:0000313" key="5">
    <source>
        <dbReference type="EMBL" id="WIM93023.1"/>
    </source>
</evidence>
<reference evidence="5 6" key="1">
    <citation type="submission" date="2023-06" db="EMBL/GenBank/DDBJ databases">
        <authorList>
            <person name="Yushchuk O."/>
            <person name="Binda E."/>
            <person name="Ruckert-Reed C."/>
            <person name="Fedorenko V."/>
            <person name="Kalinowski J."/>
            <person name="Marinelli F."/>
        </authorList>
    </citation>
    <scope>NUCLEOTIDE SEQUENCE [LARGE SCALE GENOMIC DNA]</scope>
    <source>
        <strain evidence="5 6">NRRL 3884</strain>
    </source>
</reference>
<sequence>MGALPTARRRHGGVDGRGEKSTAGSDDPSGRPRPLGHLQRAAPRRRTTIYLLILAALAVPAGSAVAITRLQQSAATRGELRVLLAEVEKAAWQQNALRSRALLAKSLPATLAQTRDQIDRTVDTIGATFERRDPGDRYARAVQDAFLTYDAVVDREFDLLESGDLLTAERVDENQAVPTFIALRAALDDAARHYDRLARQSSGRARIGTVLILALAACGLAGLVSRAHRIRTRAFRRAVHQATHDALTGLPNRVRLHDEITATIATTDADATSGAALLLIDLDRFKEINDTLGHHYGDRLLILVARRMRDTVRGGETVARLGGDEFAVLLPGITGAQDAAAAATRLHEALQQPFDLGGISLAVGGSIGAALYPHHGTTADELLQHADIAMYTAKTRRTGFTVFEPGQGSTDPRKLSLAADLRHGMARDELTLHYQPKVDARTGDVLGAEALVRWQHPEHGMIPPSEFIPLAEHTGLITPLTRIVLDSALRQCRAWRDEGHQLSVAVNVSAHGLLDRDLATEVADRLRRWRVPAHLLTIEITETAIMTDPGRALQVVEQLHALGVRLSIDDFGTGYSSLAYLKNLPVHELKIDRSFVSCMTTSHRDAVIVRSTVELGRNLGLRVVAEGVEDDATWRALEAAGCDVVQGYLISRPVPPAEFSAWLHHRGSAAPVAVAN</sequence>
<name>A0ABY8W5Q7_9ACTN</name>
<evidence type="ECO:0000256" key="1">
    <source>
        <dbReference type="SAM" id="MobiDB-lite"/>
    </source>
</evidence>
<dbReference type="SMART" id="SM00267">
    <property type="entry name" value="GGDEF"/>
    <property type="match status" value="1"/>
</dbReference>
<dbReference type="RefSeq" id="WP_284914231.1">
    <property type="nucleotide sequence ID" value="NZ_CP126980.1"/>
</dbReference>
<evidence type="ECO:0000259" key="3">
    <source>
        <dbReference type="PROSITE" id="PS50883"/>
    </source>
</evidence>
<dbReference type="Gene3D" id="3.20.20.450">
    <property type="entry name" value="EAL domain"/>
    <property type="match status" value="1"/>
</dbReference>
<keyword evidence="2" id="KW-0472">Membrane</keyword>
<dbReference type="InterPro" id="IPR035919">
    <property type="entry name" value="EAL_sf"/>
</dbReference>
<dbReference type="SMART" id="SM00052">
    <property type="entry name" value="EAL"/>
    <property type="match status" value="1"/>
</dbReference>
<feature type="domain" description="GGDEF" evidence="4">
    <location>
        <begin position="273"/>
        <end position="405"/>
    </location>
</feature>